<dbReference type="Gene3D" id="3.50.50.60">
    <property type="entry name" value="FAD/NAD(P)-binding domain"/>
    <property type="match status" value="1"/>
</dbReference>
<dbReference type="SUPFAM" id="SSF51905">
    <property type="entry name" value="FAD/NAD(P)-binding domain"/>
    <property type="match status" value="1"/>
</dbReference>
<protein>
    <recommendedName>
        <fullName evidence="10">FAD-binding domain-containing protein</fullName>
    </recommendedName>
</protein>
<evidence type="ECO:0000259" key="10">
    <source>
        <dbReference type="Pfam" id="PF01494"/>
    </source>
</evidence>
<dbReference type="PANTHER" id="PTHR46028">
    <property type="entry name" value="KYNURENINE 3-MONOOXYGENASE"/>
    <property type="match status" value="1"/>
</dbReference>
<reference evidence="11" key="1">
    <citation type="submission" date="2021-01" db="EMBL/GenBank/DDBJ databases">
        <authorList>
            <person name="Corre E."/>
            <person name="Pelletier E."/>
            <person name="Niang G."/>
            <person name="Scheremetjew M."/>
            <person name="Finn R."/>
            <person name="Kale V."/>
            <person name="Holt S."/>
            <person name="Cochrane G."/>
            <person name="Meng A."/>
            <person name="Brown T."/>
            <person name="Cohen L."/>
        </authorList>
    </citation>
    <scope>NUCLEOTIDE SEQUENCE</scope>
    <source>
        <strain evidence="11">MM31A-1</strain>
    </source>
</reference>
<dbReference type="PRINTS" id="PR00420">
    <property type="entry name" value="RNGMNOXGNASE"/>
</dbReference>
<gene>
    <name evidence="11" type="ORF">CDEB00056_LOCUS5693</name>
</gene>
<comment type="cofactor">
    <cofactor evidence="1">
        <name>FAD</name>
        <dbReference type="ChEBI" id="CHEBI:57692"/>
    </cofactor>
</comment>
<evidence type="ECO:0000256" key="3">
    <source>
        <dbReference type="ARBA" id="ARBA00022827"/>
    </source>
</evidence>
<evidence type="ECO:0000256" key="6">
    <source>
        <dbReference type="ARBA" id="ARBA00023033"/>
    </source>
</evidence>
<dbReference type="PANTHER" id="PTHR46028:SF2">
    <property type="entry name" value="KYNURENINE 3-MONOOXYGENASE"/>
    <property type="match status" value="1"/>
</dbReference>
<dbReference type="InterPro" id="IPR002938">
    <property type="entry name" value="FAD-bd"/>
</dbReference>
<dbReference type="AlphaFoldDB" id="A0A7S3V769"/>
<dbReference type="GO" id="GO:0004502">
    <property type="term" value="F:kynurenine 3-monooxygenase activity"/>
    <property type="evidence" value="ECO:0007669"/>
    <property type="project" value="TreeGrafter"/>
</dbReference>
<feature type="compositionally biased region" description="Low complexity" evidence="7">
    <location>
        <begin position="71"/>
        <end position="100"/>
    </location>
</feature>
<keyword evidence="6" id="KW-0503">Monooxygenase</keyword>
<evidence type="ECO:0000313" key="11">
    <source>
        <dbReference type="EMBL" id="CAE0460852.1"/>
    </source>
</evidence>
<evidence type="ECO:0000256" key="4">
    <source>
        <dbReference type="ARBA" id="ARBA00022857"/>
    </source>
</evidence>
<sequence length="654" mass="71647">MVYFSTTAFSALAVTFAFLASPQVDAFSFNSSPLPSSLSLSSRIKANTNINKGTRTNIYSRSADTAASFTASSSPSTSLSMSSDAITDTTNTGSLSNNTNERSTHAVVVGGGPAGLLTAIMLSKQYDASIDSNQKIITVYDRLPPPPSPTDPIWDDVAKFYLIGLGSRGQNALREFGVWDDVANVCTQVVGRKDWSPESEGDEGVEKIFKDRPCKTEVLPRDKLVGVMHDHIKENYAGKIELNYGYEVTPVDFAADGNEKVRMSVSKCDTTVRNNPLSVGTSNDEDDTTCDVDDAFFLTANMVVAADGTSRTVANEMERNDKERWEGLNVVQRLFAEKPFSIKRYEDDNRRVYKTIPMKIPSDWRPDLNYSARTKDGRINYDALPADRNGNYCGVLLVKEDDELANPNSDPVKLRALLDDSLPQFSTLLDDETVEDIAKKPVSYLPSFRYAGPRLNQGDRTLILGDCAHTVKPYFGLGANSALDDVVVLDKCLDESNKSIPGAVHLFSKKRAYDSKKLVQISRDLDRPGKIGFITFILPIILDGIFHGMLPKIFAPNTISMLQKEELTFRYVGRRKRMDRLGQVAILSVGLSGVACGAKALVRRVAKLTGRNSATVLGVLSGMAIFTSLLKKLAVITNPNFSPADAANVNDKME</sequence>
<dbReference type="InterPro" id="IPR036188">
    <property type="entry name" value="FAD/NAD-bd_sf"/>
</dbReference>
<keyword evidence="5" id="KW-0560">Oxidoreductase</keyword>
<keyword evidence="9" id="KW-0732">Signal</keyword>
<evidence type="ECO:0000256" key="2">
    <source>
        <dbReference type="ARBA" id="ARBA00022630"/>
    </source>
</evidence>
<dbReference type="EMBL" id="HBIO01007578">
    <property type="protein sequence ID" value="CAE0460852.1"/>
    <property type="molecule type" value="Transcribed_RNA"/>
</dbReference>
<name>A0A7S3V769_9STRA</name>
<dbReference type="Pfam" id="PF01494">
    <property type="entry name" value="FAD_binding_3"/>
    <property type="match status" value="1"/>
</dbReference>
<proteinExistence type="predicted"/>
<evidence type="ECO:0000256" key="8">
    <source>
        <dbReference type="SAM" id="Phobius"/>
    </source>
</evidence>
<feature type="domain" description="FAD-binding" evidence="10">
    <location>
        <begin position="457"/>
        <end position="493"/>
    </location>
</feature>
<dbReference type="GO" id="GO:0071949">
    <property type="term" value="F:FAD binding"/>
    <property type="evidence" value="ECO:0007669"/>
    <property type="project" value="InterPro"/>
</dbReference>
<feature type="region of interest" description="Disordered" evidence="7">
    <location>
        <begin position="71"/>
        <end position="101"/>
    </location>
</feature>
<keyword evidence="8" id="KW-0472">Membrane</keyword>
<accession>A0A7S3V769</accession>
<keyword evidence="4" id="KW-0521">NADP</keyword>
<evidence type="ECO:0000256" key="9">
    <source>
        <dbReference type="SAM" id="SignalP"/>
    </source>
</evidence>
<feature type="signal peptide" evidence="9">
    <location>
        <begin position="1"/>
        <end position="26"/>
    </location>
</feature>
<evidence type="ECO:0000256" key="5">
    <source>
        <dbReference type="ARBA" id="ARBA00023002"/>
    </source>
</evidence>
<feature type="transmembrane region" description="Helical" evidence="8">
    <location>
        <begin position="614"/>
        <end position="630"/>
    </location>
</feature>
<feature type="chain" id="PRO_5031438293" description="FAD-binding domain-containing protein" evidence="9">
    <location>
        <begin position="27"/>
        <end position="654"/>
    </location>
</feature>
<organism evidence="11">
    <name type="scientific">Chaetoceros debilis</name>
    <dbReference type="NCBI Taxonomy" id="122233"/>
    <lineage>
        <taxon>Eukaryota</taxon>
        <taxon>Sar</taxon>
        <taxon>Stramenopiles</taxon>
        <taxon>Ochrophyta</taxon>
        <taxon>Bacillariophyta</taxon>
        <taxon>Coscinodiscophyceae</taxon>
        <taxon>Chaetocerotophycidae</taxon>
        <taxon>Chaetocerotales</taxon>
        <taxon>Chaetocerotaceae</taxon>
        <taxon>Chaetoceros</taxon>
    </lineage>
</organism>
<evidence type="ECO:0000256" key="1">
    <source>
        <dbReference type="ARBA" id="ARBA00001974"/>
    </source>
</evidence>
<keyword evidence="2" id="KW-0285">Flavoprotein</keyword>
<evidence type="ECO:0000256" key="7">
    <source>
        <dbReference type="SAM" id="MobiDB-lite"/>
    </source>
</evidence>
<keyword evidence="8" id="KW-0812">Transmembrane</keyword>
<feature type="transmembrane region" description="Helical" evidence="8">
    <location>
        <begin position="584"/>
        <end position="602"/>
    </location>
</feature>
<keyword evidence="3" id="KW-0274">FAD</keyword>
<keyword evidence="8" id="KW-1133">Transmembrane helix</keyword>
<dbReference type="GO" id="GO:0070189">
    <property type="term" value="P:kynurenine metabolic process"/>
    <property type="evidence" value="ECO:0007669"/>
    <property type="project" value="TreeGrafter"/>
</dbReference>